<evidence type="ECO:0000313" key="3">
    <source>
        <dbReference type="EMBL" id="MBD5780755.1"/>
    </source>
</evidence>
<comment type="caution">
    <text evidence="3">The sequence shown here is derived from an EMBL/GenBank/DDBJ whole genome shotgun (WGS) entry which is preliminary data.</text>
</comment>
<dbReference type="PROSITE" id="PS50110">
    <property type="entry name" value="RESPONSE_REGULATORY"/>
    <property type="match status" value="1"/>
</dbReference>
<dbReference type="InterPro" id="IPR011006">
    <property type="entry name" value="CheY-like_superfamily"/>
</dbReference>
<feature type="domain" description="Response regulatory" evidence="2">
    <location>
        <begin position="147"/>
        <end position="260"/>
    </location>
</feature>
<protein>
    <recommendedName>
        <fullName evidence="2">Response regulatory domain-containing protein</fullName>
    </recommendedName>
</protein>
<keyword evidence="1" id="KW-0597">Phosphoprotein</keyword>
<organism evidence="3 4">
    <name type="scientific">Pelagicoccus enzymogenes</name>
    <dbReference type="NCBI Taxonomy" id="2773457"/>
    <lineage>
        <taxon>Bacteria</taxon>
        <taxon>Pseudomonadati</taxon>
        <taxon>Verrucomicrobiota</taxon>
        <taxon>Opitutia</taxon>
        <taxon>Puniceicoccales</taxon>
        <taxon>Pelagicoccaceae</taxon>
        <taxon>Pelagicoccus</taxon>
    </lineage>
</organism>
<dbReference type="Proteomes" id="UP000622317">
    <property type="component" value="Unassembled WGS sequence"/>
</dbReference>
<reference evidence="3" key="1">
    <citation type="submission" date="2020-09" db="EMBL/GenBank/DDBJ databases">
        <title>Pelagicoccus enzymogenes sp. nov. with an EPS production, isolated from marine sediment.</title>
        <authorList>
            <person name="Feng X."/>
        </authorList>
    </citation>
    <scope>NUCLEOTIDE SEQUENCE</scope>
    <source>
        <strain evidence="3">NFK12</strain>
    </source>
</reference>
<dbReference type="InterPro" id="IPR001789">
    <property type="entry name" value="Sig_transdc_resp-reg_receiver"/>
</dbReference>
<dbReference type="EMBL" id="JACYFG010000036">
    <property type="protein sequence ID" value="MBD5780755.1"/>
    <property type="molecule type" value="Genomic_DNA"/>
</dbReference>
<keyword evidence="4" id="KW-1185">Reference proteome</keyword>
<dbReference type="GO" id="GO:0000160">
    <property type="term" value="P:phosphorelay signal transduction system"/>
    <property type="evidence" value="ECO:0007669"/>
    <property type="project" value="InterPro"/>
</dbReference>
<dbReference type="SUPFAM" id="SSF52172">
    <property type="entry name" value="CheY-like"/>
    <property type="match status" value="1"/>
</dbReference>
<feature type="modified residue" description="4-aspartylphosphate" evidence="1">
    <location>
        <position position="196"/>
    </location>
</feature>
<evidence type="ECO:0000313" key="4">
    <source>
        <dbReference type="Proteomes" id="UP000622317"/>
    </source>
</evidence>
<dbReference type="Gene3D" id="3.40.50.2300">
    <property type="match status" value="1"/>
</dbReference>
<proteinExistence type="predicted"/>
<evidence type="ECO:0000259" key="2">
    <source>
        <dbReference type="PROSITE" id="PS50110"/>
    </source>
</evidence>
<gene>
    <name evidence="3" type="ORF">IEN85_14740</name>
</gene>
<name>A0A927FBN8_9BACT</name>
<sequence length="387" mass="41787">MSEPTRRDSTGPLPELPADWRLLLIDKGMKLLAFAGSPGLAGAQPRRGLDLADFLADEGLDLAEVGELLVCLEDMPAECELRLRLGNPSFSIVARGFSESKGVSCVVLRPRADEEAERSLPAAWAWASWTIRSLGLAAGNAADAPVRILVVDQNPEVVAYCRTLSRKLGCRSTGAGSGGEALARIKAQPYDLVVVDSGITGMGASALGSIISERSRKDWGRPPMWAVMSPEGACEGELSAHVLEKPLALGELKKTVGLARQFRVQALSAAKEEPEKEVLNVSIWKEDKALLQRLAKALVAQGTELTIRLSENPSYPDSVDFMKDLTSLKNGCDILHAYRLAEACKALLEVSQDPQSRRMLACLDRLLVEIEGFRLFAAGQGLLRDSD</sequence>
<evidence type="ECO:0000256" key="1">
    <source>
        <dbReference type="PROSITE-ProRule" id="PRU00169"/>
    </source>
</evidence>
<dbReference type="RefSeq" id="WP_191617849.1">
    <property type="nucleotide sequence ID" value="NZ_JACYFG010000036.1"/>
</dbReference>
<dbReference type="AlphaFoldDB" id="A0A927FBN8"/>
<accession>A0A927FBN8</accession>